<dbReference type="SUPFAM" id="SSF51735">
    <property type="entry name" value="NAD(P)-binding Rossmann-fold domains"/>
    <property type="match status" value="1"/>
</dbReference>
<proteinExistence type="inferred from homology"/>
<dbReference type="InterPro" id="IPR020843">
    <property type="entry name" value="ER"/>
</dbReference>
<dbReference type="EMBL" id="JABBNB010000025">
    <property type="protein sequence ID" value="NMO03680.1"/>
    <property type="molecule type" value="Genomic_DNA"/>
</dbReference>
<dbReference type="Gene3D" id="3.40.50.720">
    <property type="entry name" value="NAD(P)-binding Rossmann-like Domain"/>
    <property type="match status" value="1"/>
</dbReference>
<dbReference type="InterPro" id="IPR013149">
    <property type="entry name" value="ADH-like_C"/>
</dbReference>
<gene>
    <name evidence="7" type="ORF">HH308_20910</name>
</gene>
<dbReference type="InterPro" id="IPR050129">
    <property type="entry name" value="Zn_alcohol_dh"/>
</dbReference>
<comment type="caution">
    <text evidence="7">The sequence shown here is derived from an EMBL/GenBank/DDBJ whole genome shotgun (WGS) entry which is preliminary data.</text>
</comment>
<evidence type="ECO:0000256" key="3">
    <source>
        <dbReference type="ARBA" id="ARBA00022833"/>
    </source>
</evidence>
<evidence type="ECO:0000256" key="2">
    <source>
        <dbReference type="ARBA" id="ARBA00022723"/>
    </source>
</evidence>
<evidence type="ECO:0000256" key="1">
    <source>
        <dbReference type="ARBA" id="ARBA00001947"/>
    </source>
</evidence>
<reference evidence="7 8" key="1">
    <citation type="submission" date="2020-04" db="EMBL/GenBank/DDBJ databases">
        <title>Gordonia sp. nov. TBRC 11910.</title>
        <authorList>
            <person name="Suriyachadkun C."/>
        </authorList>
    </citation>
    <scope>NUCLEOTIDE SEQUENCE [LARGE SCALE GENOMIC DNA]</scope>
    <source>
        <strain evidence="7 8">TBRC 11910</strain>
    </source>
</reference>
<dbReference type="SMART" id="SM00829">
    <property type="entry name" value="PKS_ER"/>
    <property type="match status" value="1"/>
</dbReference>
<dbReference type="AlphaFoldDB" id="A0A848KYC7"/>
<protein>
    <submittedName>
        <fullName evidence="7">Alcohol dehydrogenase catalytic domain-containing protein</fullName>
    </submittedName>
</protein>
<dbReference type="Gene3D" id="3.90.180.10">
    <property type="entry name" value="Medium-chain alcohol dehydrogenases, catalytic domain"/>
    <property type="match status" value="1"/>
</dbReference>
<evidence type="ECO:0000256" key="5">
    <source>
        <dbReference type="RuleBase" id="RU361277"/>
    </source>
</evidence>
<comment type="cofactor">
    <cofactor evidence="1 5">
        <name>Zn(2+)</name>
        <dbReference type="ChEBI" id="CHEBI:29105"/>
    </cofactor>
</comment>
<dbReference type="SUPFAM" id="SSF50129">
    <property type="entry name" value="GroES-like"/>
    <property type="match status" value="1"/>
</dbReference>
<organism evidence="7 8">
    <name type="scientific">Gordonia asplenii</name>
    <dbReference type="NCBI Taxonomy" id="2725283"/>
    <lineage>
        <taxon>Bacteria</taxon>
        <taxon>Bacillati</taxon>
        <taxon>Actinomycetota</taxon>
        <taxon>Actinomycetes</taxon>
        <taxon>Mycobacteriales</taxon>
        <taxon>Gordoniaceae</taxon>
        <taxon>Gordonia</taxon>
    </lineage>
</organism>
<dbReference type="InterPro" id="IPR002328">
    <property type="entry name" value="ADH_Zn_CS"/>
</dbReference>
<dbReference type="InterPro" id="IPR013154">
    <property type="entry name" value="ADH-like_N"/>
</dbReference>
<keyword evidence="3 5" id="KW-0862">Zinc</keyword>
<dbReference type="PANTHER" id="PTHR43401:SF4">
    <property type="entry name" value="D-ARABINOSE 1-DEHYDROGENASE (NADP(+))"/>
    <property type="match status" value="1"/>
</dbReference>
<keyword evidence="4" id="KW-0560">Oxidoreductase</keyword>
<feature type="domain" description="Enoyl reductase (ER)" evidence="6">
    <location>
        <begin position="8"/>
        <end position="344"/>
    </location>
</feature>
<accession>A0A848KYC7</accession>
<evidence type="ECO:0000259" key="6">
    <source>
        <dbReference type="SMART" id="SM00829"/>
    </source>
</evidence>
<dbReference type="PROSITE" id="PS00059">
    <property type="entry name" value="ADH_ZINC"/>
    <property type="match status" value="1"/>
</dbReference>
<dbReference type="Proteomes" id="UP000550729">
    <property type="component" value="Unassembled WGS sequence"/>
</dbReference>
<dbReference type="Pfam" id="PF08240">
    <property type="entry name" value="ADH_N"/>
    <property type="match status" value="1"/>
</dbReference>
<evidence type="ECO:0000313" key="7">
    <source>
        <dbReference type="EMBL" id="NMO03680.1"/>
    </source>
</evidence>
<dbReference type="GO" id="GO:0016491">
    <property type="term" value="F:oxidoreductase activity"/>
    <property type="evidence" value="ECO:0007669"/>
    <property type="project" value="UniProtKB-KW"/>
</dbReference>
<comment type="similarity">
    <text evidence="5">Belongs to the zinc-containing alcohol dehydrogenase family.</text>
</comment>
<dbReference type="InterPro" id="IPR036291">
    <property type="entry name" value="NAD(P)-bd_dom_sf"/>
</dbReference>
<sequence length="346" mass="35835">MRALKLVGPGQLELQEVPVPEIGDDDILVKVAAAGLCHSDLHILHQGAQWPFFGTTMGHETSGHVEAKGANVTKFDVGDPVLVRAVWACGECRPCRLGRENACAVNGSRSMFPLTPGLAVDGGMADYIRVAAQHADPLGEIDPDTAAPLADAGLTPMHAIKSSRHLLDDGATAVVIGFGGLGHMAVQILAADTDATIIVIEPDEAKRAAALKAGAAVTLAPDADVVATILDRTDGYGVDVVYDFVGAQGTLDTAAAVVAPEGAVRVVGLADGALTVYASLEGERLPWGVDVQRAYGGTSVDQTDVLRLVANGSIAVETVTYPLTEARQAFDDLEAGRIQGRAVLIP</sequence>
<dbReference type="Pfam" id="PF00107">
    <property type="entry name" value="ADH_zinc_N"/>
    <property type="match status" value="1"/>
</dbReference>
<dbReference type="PANTHER" id="PTHR43401">
    <property type="entry name" value="L-THREONINE 3-DEHYDROGENASE"/>
    <property type="match status" value="1"/>
</dbReference>
<dbReference type="GO" id="GO:0008270">
    <property type="term" value="F:zinc ion binding"/>
    <property type="evidence" value="ECO:0007669"/>
    <property type="project" value="InterPro"/>
</dbReference>
<dbReference type="InterPro" id="IPR011032">
    <property type="entry name" value="GroES-like_sf"/>
</dbReference>
<name>A0A848KYC7_9ACTN</name>
<evidence type="ECO:0000256" key="4">
    <source>
        <dbReference type="ARBA" id="ARBA00023002"/>
    </source>
</evidence>
<dbReference type="RefSeq" id="WP_170196179.1">
    <property type="nucleotide sequence ID" value="NZ_JABBNB010000025.1"/>
</dbReference>
<evidence type="ECO:0000313" key="8">
    <source>
        <dbReference type="Proteomes" id="UP000550729"/>
    </source>
</evidence>
<keyword evidence="2 5" id="KW-0479">Metal-binding</keyword>
<keyword evidence="8" id="KW-1185">Reference proteome</keyword>